<keyword evidence="2 6" id="KW-0255">Endonuclease</keyword>
<evidence type="ECO:0000313" key="7">
    <source>
        <dbReference type="EMBL" id="ADU13147.1"/>
    </source>
</evidence>
<dbReference type="eggNOG" id="COG3727">
    <property type="taxonomic scope" value="Bacteria"/>
</dbReference>
<dbReference type="GO" id="GO:0004519">
    <property type="term" value="F:endonuclease activity"/>
    <property type="evidence" value="ECO:0007669"/>
    <property type="project" value="UniProtKB-KW"/>
</dbReference>
<dbReference type="KEGG" id="aex:Astex_1481"/>
<keyword evidence="1 6" id="KW-0540">Nuclease</keyword>
<dbReference type="Gene3D" id="3.40.960.10">
    <property type="entry name" value="VSR Endonuclease"/>
    <property type="match status" value="1"/>
</dbReference>
<dbReference type="EMBL" id="CP002395">
    <property type="protein sequence ID" value="ADU13147.1"/>
    <property type="molecule type" value="Genomic_DNA"/>
</dbReference>
<dbReference type="PIRSF" id="PIRSF018267">
    <property type="entry name" value="VSR_endonuc"/>
    <property type="match status" value="1"/>
</dbReference>
<dbReference type="Proteomes" id="UP000001492">
    <property type="component" value="Chromosome 1"/>
</dbReference>
<dbReference type="HOGENOM" id="CLU_111913_1_1_5"/>
<keyword evidence="3 6" id="KW-0227">DNA damage</keyword>
<evidence type="ECO:0000256" key="5">
    <source>
        <dbReference type="ARBA" id="ARBA00023204"/>
    </source>
</evidence>
<dbReference type="NCBIfam" id="TIGR00632">
    <property type="entry name" value="vsr"/>
    <property type="match status" value="1"/>
</dbReference>
<dbReference type="InterPro" id="IPR004603">
    <property type="entry name" value="DNA_mismatch_endonuc_vsr"/>
</dbReference>
<comment type="function">
    <text evidence="6">May nick specific sequences that contain T:G mispairs resulting from m5C-deamination.</text>
</comment>
<keyword evidence="8" id="KW-1185">Reference proteome</keyword>
<evidence type="ECO:0000256" key="6">
    <source>
        <dbReference type="PIRNR" id="PIRNR018267"/>
    </source>
</evidence>
<evidence type="ECO:0000256" key="1">
    <source>
        <dbReference type="ARBA" id="ARBA00022722"/>
    </source>
</evidence>
<reference evidence="8" key="1">
    <citation type="submission" date="2010-12" db="EMBL/GenBank/DDBJ databases">
        <title>Complete sequence of chromosome 1 of Asticcacaulis excentricus CB 48.</title>
        <authorList>
            <consortium name="US DOE Joint Genome Institute"/>
            <person name="Lucas S."/>
            <person name="Copeland A."/>
            <person name="Lapidus A."/>
            <person name="Cheng J.-F."/>
            <person name="Bruce D."/>
            <person name="Goodwin L."/>
            <person name="Pitluck S."/>
            <person name="Teshima H."/>
            <person name="Davenport K."/>
            <person name="Detter J.C."/>
            <person name="Han C."/>
            <person name="Tapia R."/>
            <person name="Land M."/>
            <person name="Hauser L."/>
            <person name="Jeffries C."/>
            <person name="Kyrpides N."/>
            <person name="Ivanova N."/>
            <person name="Ovchinnikova G."/>
            <person name="Brun Y.V."/>
            <person name="Woyke T."/>
        </authorList>
    </citation>
    <scope>NUCLEOTIDE SEQUENCE [LARGE SCALE GENOMIC DNA]</scope>
    <source>
        <strain evidence="8">ATCC 15261 / DSM 4724 / KCTC 12464 / NCIMB 9791 / VKM B-1370 / CB 48</strain>
    </source>
</reference>
<evidence type="ECO:0000256" key="3">
    <source>
        <dbReference type="ARBA" id="ARBA00022763"/>
    </source>
</evidence>
<dbReference type="OrthoDB" id="9801520at2"/>
<keyword evidence="4 6" id="KW-0378">Hydrolase</keyword>
<keyword evidence="5 6" id="KW-0234">DNA repair</keyword>
<name>E8RPX4_ASTEC</name>
<dbReference type="GO" id="GO:0016787">
    <property type="term" value="F:hydrolase activity"/>
    <property type="evidence" value="ECO:0007669"/>
    <property type="project" value="UniProtKB-KW"/>
</dbReference>
<dbReference type="InterPro" id="IPR011335">
    <property type="entry name" value="Restrct_endonuc-II-like"/>
</dbReference>
<dbReference type="RefSeq" id="WP_013478979.1">
    <property type="nucleotide sequence ID" value="NC_014816.1"/>
</dbReference>
<dbReference type="SUPFAM" id="SSF52980">
    <property type="entry name" value="Restriction endonuclease-like"/>
    <property type="match status" value="1"/>
</dbReference>
<evidence type="ECO:0000313" key="8">
    <source>
        <dbReference type="Proteomes" id="UP000001492"/>
    </source>
</evidence>
<accession>E8RPX4</accession>
<comment type="similarity">
    <text evidence="6">Belongs to the vsr family.</text>
</comment>
<dbReference type="AlphaFoldDB" id="E8RPX4"/>
<dbReference type="CDD" id="cd00221">
    <property type="entry name" value="Vsr"/>
    <property type="match status" value="1"/>
</dbReference>
<dbReference type="REBASE" id="30652">
    <property type="entry name" value="V.AexORF1482P"/>
</dbReference>
<evidence type="ECO:0000256" key="2">
    <source>
        <dbReference type="ARBA" id="ARBA00022759"/>
    </source>
</evidence>
<evidence type="ECO:0000256" key="4">
    <source>
        <dbReference type="ARBA" id="ARBA00022801"/>
    </source>
</evidence>
<dbReference type="GO" id="GO:0006298">
    <property type="term" value="P:mismatch repair"/>
    <property type="evidence" value="ECO:0007669"/>
    <property type="project" value="UniProtKB-UniRule"/>
</dbReference>
<proteinExistence type="inferred from homology"/>
<dbReference type="STRING" id="573065.Astex_1481"/>
<sequence length="150" mass="17396">MADVHDTATRSRNMAAIRGKDTKPELRIRRALHSLGFRYRLHARDLPGKPDLVFPRYGAVVFINGCFWHQHDCHLFRWPGTRVDFWQEKIGKNVASDERNIKALEALGWRIAIVWECALKGRTRLPDNQPVQLLAEWLSSAEKRLTIRGN</sequence>
<dbReference type="Pfam" id="PF03852">
    <property type="entry name" value="Vsr"/>
    <property type="match status" value="1"/>
</dbReference>
<protein>
    <recommendedName>
        <fullName evidence="6">Very short patch repair endonuclease</fullName>
        <ecNumber evidence="6">3.1.-.-</ecNumber>
    </recommendedName>
</protein>
<dbReference type="EC" id="3.1.-.-" evidence="6"/>
<gene>
    <name evidence="7" type="ordered locus">Astex_1481</name>
</gene>
<organism evidence="7 8">
    <name type="scientific">Asticcacaulis excentricus (strain ATCC 15261 / DSM 4724 / KCTC 12464 / NCIMB 9791 / VKM B-1370 / CB 48)</name>
    <dbReference type="NCBI Taxonomy" id="573065"/>
    <lineage>
        <taxon>Bacteria</taxon>
        <taxon>Pseudomonadati</taxon>
        <taxon>Pseudomonadota</taxon>
        <taxon>Alphaproteobacteria</taxon>
        <taxon>Caulobacterales</taxon>
        <taxon>Caulobacteraceae</taxon>
        <taxon>Asticcacaulis</taxon>
    </lineage>
</organism>